<proteinExistence type="predicted"/>
<keyword evidence="3" id="KW-1185">Reference proteome</keyword>
<dbReference type="EMBL" id="JAVRRJ010000001">
    <property type="protein sequence ID" value="KAK5090070.1"/>
    <property type="molecule type" value="Genomic_DNA"/>
</dbReference>
<protein>
    <recommendedName>
        <fullName evidence="1">Chorismate-utilising enzyme C-terminal domain-containing protein</fullName>
    </recommendedName>
</protein>
<name>A0AAN7T5W8_9EURO</name>
<dbReference type="SUPFAM" id="SSF56322">
    <property type="entry name" value="ADC synthase"/>
    <property type="match status" value="2"/>
</dbReference>
<dbReference type="GO" id="GO:0000162">
    <property type="term" value="P:L-tryptophan biosynthetic process"/>
    <property type="evidence" value="ECO:0007669"/>
    <property type="project" value="TreeGrafter"/>
</dbReference>
<dbReference type="InterPro" id="IPR005801">
    <property type="entry name" value="ADC_synthase"/>
</dbReference>
<dbReference type="AlphaFoldDB" id="A0AAN7T5W8"/>
<dbReference type="Pfam" id="PF00425">
    <property type="entry name" value="Chorismate_bind"/>
    <property type="match status" value="2"/>
</dbReference>
<feature type="domain" description="Chorismate-utilising enzyme C-terminal" evidence="1">
    <location>
        <begin position="224"/>
        <end position="365"/>
    </location>
</feature>
<accession>A0AAN7T5W8</accession>
<dbReference type="Gene3D" id="3.60.120.10">
    <property type="entry name" value="Anthranilate synthase"/>
    <property type="match status" value="2"/>
</dbReference>
<evidence type="ECO:0000313" key="3">
    <source>
        <dbReference type="Proteomes" id="UP001309876"/>
    </source>
</evidence>
<dbReference type="GO" id="GO:0046820">
    <property type="term" value="F:4-amino-4-deoxychorismate synthase activity"/>
    <property type="evidence" value="ECO:0007669"/>
    <property type="project" value="TreeGrafter"/>
</dbReference>
<evidence type="ECO:0000259" key="1">
    <source>
        <dbReference type="Pfam" id="PF00425"/>
    </source>
</evidence>
<sequence>MCPANSTPSSNVEEVPTKTTVNDQIPLSPLTLGRVAWTVVDASAITSQQLSSLCFEMTKGAPVAMLESTAKGRYCIYGFTETDSEVLEYSTGILRSRRGDILQSEEPVPPHQALNIIENRTKMSSSTDGCSDIPFWGDLLKVSSNRSRNVPDFSFVFVERSMVLDQRTGNIYIQSIRPKDRDWILQIQDQVSKLSTMNQSFRSDKNISYLQHILADAKFAIPHEDEYKTLFTHCDDHLHAGNSYELCLTCEARIDIGCPKVETSFDLYRNLNKHNPVPFASYLHFPADAANCSGTTILSTSPEQFLSCSRNGTLDMIPMKGTVQRTPTTTLQDAYRILASPKEAAENLMIADLIRHDLYSIVGCRAYPLHTQTSHPNKIVACHYRGDLTPPSLENDIHDPHAPEDLAPHTIRSPLSILALNSVGTFETVYQLVSHIRAHPPPTLDVSNPHAVIEHNHSALHHVLPPGSMTGAPKKRSCEILQQLENRNRGVYSGIIGYMDVGGSSCWSVAIRTAWSSASEDYIADTSLPTGKDGVKSDDVDTLGSRRRKIWHVGAGGAITVLSELDGEWQEMIGKMRNVLNGFRKVKEEHPIWRSA</sequence>
<dbReference type="GO" id="GO:0005737">
    <property type="term" value="C:cytoplasm"/>
    <property type="evidence" value="ECO:0007669"/>
    <property type="project" value="TreeGrafter"/>
</dbReference>
<feature type="domain" description="Chorismate-utilising enzyme C-terminal" evidence="1">
    <location>
        <begin position="405"/>
        <end position="517"/>
    </location>
</feature>
<evidence type="ECO:0000313" key="2">
    <source>
        <dbReference type="EMBL" id="KAK5090070.1"/>
    </source>
</evidence>
<dbReference type="PANTHER" id="PTHR11236">
    <property type="entry name" value="AMINOBENZOATE/ANTHRANILATE SYNTHASE"/>
    <property type="match status" value="1"/>
</dbReference>
<dbReference type="Proteomes" id="UP001309876">
    <property type="component" value="Unassembled WGS sequence"/>
</dbReference>
<reference evidence="2 3" key="1">
    <citation type="submission" date="2023-08" db="EMBL/GenBank/DDBJ databases">
        <title>Black Yeasts Isolated from many extreme environments.</title>
        <authorList>
            <person name="Coleine C."/>
            <person name="Stajich J.E."/>
            <person name="Selbmann L."/>
        </authorList>
    </citation>
    <scope>NUCLEOTIDE SEQUENCE [LARGE SCALE GENOMIC DNA]</scope>
    <source>
        <strain evidence="2 3">CCFEE 5910</strain>
    </source>
</reference>
<gene>
    <name evidence="2" type="ORF">LTR05_000239</name>
</gene>
<dbReference type="InterPro" id="IPR015890">
    <property type="entry name" value="Chorismate_C"/>
</dbReference>
<organism evidence="2 3">
    <name type="scientific">Lithohypha guttulata</name>
    <dbReference type="NCBI Taxonomy" id="1690604"/>
    <lineage>
        <taxon>Eukaryota</taxon>
        <taxon>Fungi</taxon>
        <taxon>Dikarya</taxon>
        <taxon>Ascomycota</taxon>
        <taxon>Pezizomycotina</taxon>
        <taxon>Eurotiomycetes</taxon>
        <taxon>Chaetothyriomycetidae</taxon>
        <taxon>Chaetothyriales</taxon>
        <taxon>Trichomeriaceae</taxon>
        <taxon>Lithohypha</taxon>
    </lineage>
</organism>
<dbReference type="InterPro" id="IPR019999">
    <property type="entry name" value="Anth_synth_I-like"/>
</dbReference>
<comment type="caution">
    <text evidence="2">The sequence shown here is derived from an EMBL/GenBank/DDBJ whole genome shotgun (WGS) entry which is preliminary data.</text>
</comment>
<dbReference type="PANTHER" id="PTHR11236:SF18">
    <property type="entry name" value="AMINODEOXYCHORISMATE SYNTHASE"/>
    <property type="match status" value="1"/>
</dbReference>
<dbReference type="GO" id="GO:0008153">
    <property type="term" value="P:4-aminobenzoate biosynthetic process"/>
    <property type="evidence" value="ECO:0007669"/>
    <property type="project" value="TreeGrafter"/>
</dbReference>